<protein>
    <recommendedName>
        <fullName evidence="1">RNase H type-1 domain-containing protein</fullName>
    </recommendedName>
</protein>
<keyword evidence="3" id="KW-1185">Reference proteome</keyword>
<accession>A0ABR0NYV3</accession>
<dbReference type="EMBL" id="JARKNE010000008">
    <property type="protein sequence ID" value="KAK5810672.1"/>
    <property type="molecule type" value="Genomic_DNA"/>
</dbReference>
<evidence type="ECO:0000313" key="2">
    <source>
        <dbReference type="EMBL" id="KAK5810672.1"/>
    </source>
</evidence>
<evidence type="ECO:0000259" key="1">
    <source>
        <dbReference type="Pfam" id="PF13456"/>
    </source>
</evidence>
<comment type="caution">
    <text evidence="2">The sequence shown here is derived from an EMBL/GenBank/DDBJ whole genome shotgun (WGS) entry which is preliminary data.</text>
</comment>
<feature type="domain" description="RNase H type-1" evidence="1">
    <location>
        <begin position="12"/>
        <end position="45"/>
    </location>
</feature>
<reference evidence="2 3" key="1">
    <citation type="submission" date="2023-03" db="EMBL/GenBank/DDBJ databases">
        <title>WGS of Gossypium arboreum.</title>
        <authorList>
            <person name="Yu D."/>
        </authorList>
    </citation>
    <scope>NUCLEOTIDE SEQUENCE [LARGE SCALE GENOMIC DNA]</scope>
    <source>
        <tissue evidence="2">Leaf</tissue>
    </source>
</reference>
<sequence>MVTTKRWIRLRSDGTVKINTGYAAIGGVLRDHSGTWIFEFNRRLVNVMFLKLNYGTFSTV</sequence>
<dbReference type="InterPro" id="IPR002156">
    <property type="entry name" value="RNaseH_domain"/>
</dbReference>
<name>A0ABR0NYV3_GOSAR</name>
<dbReference type="Pfam" id="PF13456">
    <property type="entry name" value="RVT_3"/>
    <property type="match status" value="1"/>
</dbReference>
<dbReference type="Proteomes" id="UP001358586">
    <property type="component" value="Chromosome 8"/>
</dbReference>
<evidence type="ECO:0000313" key="3">
    <source>
        <dbReference type="Proteomes" id="UP001358586"/>
    </source>
</evidence>
<organism evidence="2 3">
    <name type="scientific">Gossypium arboreum</name>
    <name type="common">Tree cotton</name>
    <name type="synonym">Gossypium nanking</name>
    <dbReference type="NCBI Taxonomy" id="29729"/>
    <lineage>
        <taxon>Eukaryota</taxon>
        <taxon>Viridiplantae</taxon>
        <taxon>Streptophyta</taxon>
        <taxon>Embryophyta</taxon>
        <taxon>Tracheophyta</taxon>
        <taxon>Spermatophyta</taxon>
        <taxon>Magnoliopsida</taxon>
        <taxon>eudicotyledons</taxon>
        <taxon>Gunneridae</taxon>
        <taxon>Pentapetalae</taxon>
        <taxon>rosids</taxon>
        <taxon>malvids</taxon>
        <taxon>Malvales</taxon>
        <taxon>Malvaceae</taxon>
        <taxon>Malvoideae</taxon>
        <taxon>Gossypium</taxon>
    </lineage>
</organism>
<proteinExistence type="predicted"/>
<gene>
    <name evidence="2" type="ORF">PVK06_025988</name>
</gene>